<organism evidence="2 3">
    <name type="scientific">Bradyrhizobium jicamae</name>
    <dbReference type="NCBI Taxonomy" id="280332"/>
    <lineage>
        <taxon>Bacteria</taxon>
        <taxon>Pseudomonadati</taxon>
        <taxon>Pseudomonadota</taxon>
        <taxon>Alphaproteobacteria</taxon>
        <taxon>Hyphomicrobiales</taxon>
        <taxon>Nitrobacteraceae</taxon>
        <taxon>Bradyrhizobium</taxon>
    </lineage>
</organism>
<dbReference type="CDD" id="cd07262">
    <property type="entry name" value="VOC_like"/>
    <property type="match status" value="1"/>
</dbReference>
<dbReference type="SUPFAM" id="SSF54593">
    <property type="entry name" value="Glyoxalase/Bleomycin resistance protein/Dihydroxybiphenyl dioxygenase"/>
    <property type="match status" value="1"/>
</dbReference>
<evidence type="ECO:0000313" key="3">
    <source>
        <dbReference type="Proteomes" id="UP001315278"/>
    </source>
</evidence>
<dbReference type="PANTHER" id="PTHR35006">
    <property type="entry name" value="GLYOXALASE FAMILY PROTEIN (AFU_ORTHOLOGUE AFUA_5G14830)"/>
    <property type="match status" value="1"/>
</dbReference>
<dbReference type="RefSeq" id="WP_212393987.1">
    <property type="nucleotide sequence ID" value="NZ_JAFCJH010000001.1"/>
</dbReference>
<dbReference type="InterPro" id="IPR004360">
    <property type="entry name" value="Glyas_Fos-R_dOase_dom"/>
</dbReference>
<name>A0ABS5FAV4_9BRAD</name>
<proteinExistence type="predicted"/>
<dbReference type="PANTHER" id="PTHR35006:SF2">
    <property type="entry name" value="GLYOXALASE FAMILY PROTEIN (AFU_ORTHOLOGUE AFUA_5G14830)"/>
    <property type="match status" value="1"/>
</dbReference>
<sequence>MLDHVTIGVRDVERSKAFYDEALRALGISRLYAEGADFAGYGIRPKAFFWIGRRAITQTGAHIAFTAADRATVDRFYDDAVRAGGRDNGPPGIRPHYHANYYGAFVLDPDGHNIEAVCHAPQGPKGL</sequence>
<gene>
    <name evidence="2" type="ORF">JQ615_00795</name>
</gene>
<dbReference type="Proteomes" id="UP001315278">
    <property type="component" value="Unassembled WGS sequence"/>
</dbReference>
<feature type="domain" description="VOC" evidence="1">
    <location>
        <begin position="1"/>
        <end position="119"/>
    </location>
</feature>
<dbReference type="EMBL" id="JAFCJH010000001">
    <property type="protein sequence ID" value="MBR0793918.1"/>
    <property type="molecule type" value="Genomic_DNA"/>
</dbReference>
<evidence type="ECO:0000313" key="2">
    <source>
        <dbReference type="EMBL" id="MBR0793918.1"/>
    </source>
</evidence>
<dbReference type="Pfam" id="PF00903">
    <property type="entry name" value="Glyoxalase"/>
    <property type="match status" value="1"/>
</dbReference>
<comment type="caution">
    <text evidence="2">The sequence shown here is derived from an EMBL/GenBank/DDBJ whole genome shotgun (WGS) entry which is preliminary data.</text>
</comment>
<dbReference type="Gene3D" id="3.10.180.10">
    <property type="entry name" value="2,3-Dihydroxybiphenyl 1,2-Dioxygenase, domain 1"/>
    <property type="match status" value="1"/>
</dbReference>
<protein>
    <submittedName>
        <fullName evidence="2">VOC family protein</fullName>
    </submittedName>
</protein>
<dbReference type="InterPro" id="IPR037523">
    <property type="entry name" value="VOC_core"/>
</dbReference>
<evidence type="ECO:0000259" key="1">
    <source>
        <dbReference type="PROSITE" id="PS51819"/>
    </source>
</evidence>
<accession>A0ABS5FAV4</accession>
<dbReference type="PROSITE" id="PS51819">
    <property type="entry name" value="VOC"/>
    <property type="match status" value="1"/>
</dbReference>
<dbReference type="InterPro" id="IPR029068">
    <property type="entry name" value="Glyas_Bleomycin-R_OHBP_Dase"/>
</dbReference>
<reference evidence="3" key="1">
    <citation type="journal article" date="2021" name="ISME J.">
        <title>Evolutionary origin and ecological implication of a unique nif island in free-living Bradyrhizobium lineages.</title>
        <authorList>
            <person name="Tao J."/>
        </authorList>
    </citation>
    <scope>NUCLEOTIDE SEQUENCE [LARGE SCALE GENOMIC DNA]</scope>
    <source>
        <strain evidence="3">SZCCT0434</strain>
    </source>
</reference>
<keyword evidence="3" id="KW-1185">Reference proteome</keyword>